<feature type="compositionally biased region" description="Pro residues" evidence="1">
    <location>
        <begin position="12"/>
        <end position="21"/>
    </location>
</feature>
<comment type="caution">
    <text evidence="2">The sequence shown here is derived from an EMBL/GenBank/DDBJ whole genome shotgun (WGS) entry which is preliminary data.</text>
</comment>
<evidence type="ECO:0000256" key="1">
    <source>
        <dbReference type="SAM" id="MobiDB-lite"/>
    </source>
</evidence>
<proteinExistence type="predicted"/>
<gene>
    <name evidence="2" type="ORF">ACFQ2N_00140</name>
</gene>
<feature type="compositionally biased region" description="Low complexity" evidence="1">
    <location>
        <begin position="250"/>
        <end position="261"/>
    </location>
</feature>
<feature type="compositionally biased region" description="Pro residues" evidence="1">
    <location>
        <begin position="239"/>
        <end position="249"/>
    </location>
</feature>
<dbReference type="EMBL" id="JBHTKN010000001">
    <property type="protein sequence ID" value="MFD1040757.1"/>
    <property type="molecule type" value="Genomic_DNA"/>
</dbReference>
<accession>A0ABW3LQV7</accession>
<organism evidence="2 3">
    <name type="scientific">Pseudoxanthomonas kaohsiungensis</name>
    <dbReference type="NCBI Taxonomy" id="283923"/>
    <lineage>
        <taxon>Bacteria</taxon>
        <taxon>Pseudomonadati</taxon>
        <taxon>Pseudomonadota</taxon>
        <taxon>Gammaproteobacteria</taxon>
        <taxon>Lysobacterales</taxon>
        <taxon>Lysobacteraceae</taxon>
        <taxon>Pseudoxanthomonas</taxon>
    </lineage>
</organism>
<keyword evidence="3" id="KW-1185">Reference proteome</keyword>
<feature type="compositionally biased region" description="Acidic residues" evidence="1">
    <location>
        <begin position="1"/>
        <end position="10"/>
    </location>
</feature>
<feature type="compositionally biased region" description="Low complexity" evidence="1">
    <location>
        <begin position="216"/>
        <end position="232"/>
    </location>
</feature>
<name>A0ABW3LQV7_9GAMM</name>
<feature type="region of interest" description="Disordered" evidence="1">
    <location>
        <begin position="216"/>
        <end position="291"/>
    </location>
</feature>
<reference evidence="3" key="1">
    <citation type="journal article" date="2019" name="Int. J. Syst. Evol. Microbiol.">
        <title>The Global Catalogue of Microorganisms (GCM) 10K type strain sequencing project: providing services to taxonomists for standard genome sequencing and annotation.</title>
        <authorList>
            <consortium name="The Broad Institute Genomics Platform"/>
            <consortium name="The Broad Institute Genome Sequencing Center for Infectious Disease"/>
            <person name="Wu L."/>
            <person name="Ma J."/>
        </authorList>
    </citation>
    <scope>NUCLEOTIDE SEQUENCE [LARGE SCALE GENOMIC DNA]</scope>
    <source>
        <strain evidence="3">CCUG 55854</strain>
    </source>
</reference>
<dbReference type="Proteomes" id="UP001597033">
    <property type="component" value="Unassembled WGS sequence"/>
</dbReference>
<feature type="region of interest" description="Disordered" evidence="1">
    <location>
        <begin position="1"/>
        <end position="52"/>
    </location>
</feature>
<sequence>MDDLFSDLDDFPVPPTPPARPAVPNLADGLRSAGLLSHPPSVDPESDSVIEPEDDEVVEAVLEPEPVPVYEPAVEDVYVPAVSEEASQLFTDAEVMAAGKLSPVPEVEVEVASEVVPEPELQPEPEPVAKSAPPVATASHTVEALPEASSRSAPGRRWYWVGGAPVLAVSVIGWLVYGSSNKESLLTPVPVPAQALEPVADEAPVVPLVVEPDAPAPVEVPGAPVMPAAPIAETKEVPAPAPEPTPAAPAKPTLKPVAKKPQSTKPAVQPAPKPTWQDDALDKLDDLEKRL</sequence>
<evidence type="ECO:0000313" key="3">
    <source>
        <dbReference type="Proteomes" id="UP001597033"/>
    </source>
</evidence>
<dbReference type="RefSeq" id="WP_162376385.1">
    <property type="nucleotide sequence ID" value="NZ_JBHTKN010000001.1"/>
</dbReference>
<protein>
    <submittedName>
        <fullName evidence="2">Uncharacterized protein</fullName>
    </submittedName>
</protein>
<feature type="compositionally biased region" description="Basic and acidic residues" evidence="1">
    <location>
        <begin position="280"/>
        <end position="291"/>
    </location>
</feature>
<feature type="region of interest" description="Disordered" evidence="1">
    <location>
        <begin position="117"/>
        <end position="149"/>
    </location>
</feature>
<evidence type="ECO:0000313" key="2">
    <source>
        <dbReference type="EMBL" id="MFD1040757.1"/>
    </source>
</evidence>